<dbReference type="Proteomes" id="UP000235672">
    <property type="component" value="Unassembled WGS sequence"/>
</dbReference>
<feature type="chain" id="PRO_5014380160" evidence="2">
    <location>
        <begin position="25"/>
        <end position="128"/>
    </location>
</feature>
<keyword evidence="4" id="KW-1185">Reference proteome</keyword>
<dbReference type="EMBL" id="KZ613500">
    <property type="protein sequence ID" value="PMD17266.1"/>
    <property type="molecule type" value="Genomic_DNA"/>
</dbReference>
<reference evidence="3 4" key="1">
    <citation type="submission" date="2016-05" db="EMBL/GenBank/DDBJ databases">
        <title>A degradative enzymes factory behind the ericoid mycorrhizal symbiosis.</title>
        <authorList>
            <consortium name="DOE Joint Genome Institute"/>
            <person name="Martino E."/>
            <person name="Morin E."/>
            <person name="Grelet G."/>
            <person name="Kuo A."/>
            <person name="Kohler A."/>
            <person name="Daghino S."/>
            <person name="Barry K."/>
            <person name="Choi C."/>
            <person name="Cichocki N."/>
            <person name="Clum A."/>
            <person name="Copeland A."/>
            <person name="Hainaut M."/>
            <person name="Haridas S."/>
            <person name="Labutti K."/>
            <person name="Lindquist E."/>
            <person name="Lipzen A."/>
            <person name="Khouja H.-R."/>
            <person name="Murat C."/>
            <person name="Ohm R."/>
            <person name="Olson A."/>
            <person name="Spatafora J."/>
            <person name="Veneault-Fourrey C."/>
            <person name="Henrissat B."/>
            <person name="Grigoriev I."/>
            <person name="Martin F."/>
            <person name="Perotto S."/>
        </authorList>
    </citation>
    <scope>NUCLEOTIDE SEQUENCE [LARGE SCALE GENOMIC DNA]</scope>
    <source>
        <strain evidence="3 4">UAMH 7357</strain>
    </source>
</reference>
<name>A0A2J6PTL4_9HELO</name>
<evidence type="ECO:0000256" key="1">
    <source>
        <dbReference type="SAM" id="Phobius"/>
    </source>
</evidence>
<keyword evidence="1" id="KW-1133">Transmembrane helix</keyword>
<sequence length="128" mass="14163">MKLQLLLFAVTILMTIESYPKALADLINSIPIPLIDAFTTASRAAAARFSLFSRNLTNTTSHTVVPCSIQLTDQDLAQELQGVAVFGEICIIFTVLAIFVGEGLAWRKRRGARFEAEGDREDRVTFED</sequence>
<evidence type="ECO:0000313" key="3">
    <source>
        <dbReference type="EMBL" id="PMD17266.1"/>
    </source>
</evidence>
<accession>A0A2J6PTL4</accession>
<protein>
    <submittedName>
        <fullName evidence="3">Uncharacterized protein</fullName>
    </submittedName>
</protein>
<feature type="signal peptide" evidence="2">
    <location>
        <begin position="1"/>
        <end position="24"/>
    </location>
</feature>
<organism evidence="3 4">
    <name type="scientific">Hyaloscypha hepaticicola</name>
    <dbReference type="NCBI Taxonomy" id="2082293"/>
    <lineage>
        <taxon>Eukaryota</taxon>
        <taxon>Fungi</taxon>
        <taxon>Dikarya</taxon>
        <taxon>Ascomycota</taxon>
        <taxon>Pezizomycotina</taxon>
        <taxon>Leotiomycetes</taxon>
        <taxon>Helotiales</taxon>
        <taxon>Hyaloscyphaceae</taxon>
        <taxon>Hyaloscypha</taxon>
    </lineage>
</organism>
<dbReference type="AlphaFoldDB" id="A0A2J6PTL4"/>
<gene>
    <name evidence="3" type="ORF">NA56DRAFT_707779</name>
</gene>
<evidence type="ECO:0000256" key="2">
    <source>
        <dbReference type="SAM" id="SignalP"/>
    </source>
</evidence>
<keyword evidence="2" id="KW-0732">Signal</keyword>
<feature type="transmembrane region" description="Helical" evidence="1">
    <location>
        <begin position="83"/>
        <end position="105"/>
    </location>
</feature>
<proteinExistence type="predicted"/>
<keyword evidence="1" id="KW-0472">Membrane</keyword>
<keyword evidence="1" id="KW-0812">Transmembrane</keyword>
<evidence type="ECO:0000313" key="4">
    <source>
        <dbReference type="Proteomes" id="UP000235672"/>
    </source>
</evidence>